<dbReference type="EMBL" id="KZ293654">
    <property type="protein sequence ID" value="PBK94523.1"/>
    <property type="molecule type" value="Genomic_DNA"/>
</dbReference>
<feature type="transmembrane region" description="Helical" evidence="1">
    <location>
        <begin position="12"/>
        <end position="39"/>
    </location>
</feature>
<organism evidence="2 3">
    <name type="scientific">Armillaria gallica</name>
    <name type="common">Bulbous honey fungus</name>
    <name type="synonym">Armillaria bulbosa</name>
    <dbReference type="NCBI Taxonomy" id="47427"/>
    <lineage>
        <taxon>Eukaryota</taxon>
        <taxon>Fungi</taxon>
        <taxon>Dikarya</taxon>
        <taxon>Basidiomycota</taxon>
        <taxon>Agaricomycotina</taxon>
        <taxon>Agaricomycetes</taxon>
        <taxon>Agaricomycetidae</taxon>
        <taxon>Agaricales</taxon>
        <taxon>Marasmiineae</taxon>
        <taxon>Physalacriaceae</taxon>
        <taxon>Armillaria</taxon>
    </lineage>
</organism>
<dbReference type="InParanoid" id="A0A2H3E1U5"/>
<protein>
    <submittedName>
        <fullName evidence="2">Uncharacterized protein</fullName>
    </submittedName>
</protein>
<keyword evidence="3" id="KW-1185">Reference proteome</keyword>
<proteinExistence type="predicted"/>
<reference evidence="3" key="1">
    <citation type="journal article" date="2017" name="Nat. Ecol. Evol.">
        <title>Genome expansion and lineage-specific genetic innovations in the forest pathogenic fungi Armillaria.</title>
        <authorList>
            <person name="Sipos G."/>
            <person name="Prasanna A.N."/>
            <person name="Walter M.C."/>
            <person name="O'Connor E."/>
            <person name="Balint B."/>
            <person name="Krizsan K."/>
            <person name="Kiss B."/>
            <person name="Hess J."/>
            <person name="Varga T."/>
            <person name="Slot J."/>
            <person name="Riley R."/>
            <person name="Boka B."/>
            <person name="Rigling D."/>
            <person name="Barry K."/>
            <person name="Lee J."/>
            <person name="Mihaltcheva S."/>
            <person name="LaButti K."/>
            <person name="Lipzen A."/>
            <person name="Waldron R."/>
            <person name="Moloney N.M."/>
            <person name="Sperisen C."/>
            <person name="Kredics L."/>
            <person name="Vagvoelgyi C."/>
            <person name="Patrignani A."/>
            <person name="Fitzpatrick D."/>
            <person name="Nagy I."/>
            <person name="Doyle S."/>
            <person name="Anderson J.B."/>
            <person name="Grigoriev I.V."/>
            <person name="Gueldener U."/>
            <person name="Muensterkoetter M."/>
            <person name="Nagy L.G."/>
        </authorList>
    </citation>
    <scope>NUCLEOTIDE SEQUENCE [LARGE SCALE GENOMIC DNA]</scope>
    <source>
        <strain evidence="3">Ar21-2</strain>
    </source>
</reference>
<evidence type="ECO:0000256" key="1">
    <source>
        <dbReference type="SAM" id="Phobius"/>
    </source>
</evidence>
<sequence length="63" mass="6574">MPRKACSSSSSFGIGIPIFITPSCLTSPTFLHALSLLSFQDKTLMDPSSISRALGAAGCTKKP</sequence>
<accession>A0A2H3E1U5</accession>
<dbReference type="Proteomes" id="UP000217790">
    <property type="component" value="Unassembled WGS sequence"/>
</dbReference>
<dbReference type="AlphaFoldDB" id="A0A2H3E1U5"/>
<keyword evidence="1" id="KW-0812">Transmembrane</keyword>
<keyword evidence="1" id="KW-0472">Membrane</keyword>
<gene>
    <name evidence="2" type="ORF">ARMGADRAFT_1079207</name>
</gene>
<name>A0A2H3E1U5_ARMGA</name>
<keyword evidence="1" id="KW-1133">Transmembrane helix</keyword>
<evidence type="ECO:0000313" key="2">
    <source>
        <dbReference type="EMBL" id="PBK94523.1"/>
    </source>
</evidence>
<evidence type="ECO:0000313" key="3">
    <source>
        <dbReference type="Proteomes" id="UP000217790"/>
    </source>
</evidence>